<dbReference type="GO" id="GO:0010803">
    <property type="term" value="P:regulation of tumor necrosis factor-mediated signaling pathway"/>
    <property type="evidence" value="ECO:0007669"/>
    <property type="project" value="TreeGrafter"/>
</dbReference>
<feature type="region of interest" description="Disordered" evidence="2">
    <location>
        <begin position="224"/>
        <end position="245"/>
    </location>
</feature>
<gene>
    <name evidence="4" type="ORF">PHYPO_G00067170</name>
</gene>
<dbReference type="InterPro" id="IPR036339">
    <property type="entry name" value="PUB-like_dom_sf"/>
</dbReference>
<dbReference type="AlphaFoldDB" id="A0A5N5LTL0"/>
<evidence type="ECO:0000256" key="2">
    <source>
        <dbReference type="SAM" id="MobiDB-lite"/>
    </source>
</evidence>
<dbReference type="GO" id="GO:0060544">
    <property type="term" value="P:regulation of necroptotic process"/>
    <property type="evidence" value="ECO:0007669"/>
    <property type="project" value="TreeGrafter"/>
</dbReference>
<evidence type="ECO:0000313" key="5">
    <source>
        <dbReference type="Proteomes" id="UP000327468"/>
    </source>
</evidence>
<dbReference type="Pfam" id="PF21388">
    <property type="entry name" value="SPATA2_PUB-like"/>
    <property type="match status" value="1"/>
</dbReference>
<proteinExistence type="inferred from homology"/>
<name>A0A5N5LTL0_PANHP</name>
<dbReference type="EMBL" id="VFJC01000017">
    <property type="protein sequence ID" value="KAB5546009.1"/>
    <property type="molecule type" value="Genomic_DNA"/>
</dbReference>
<dbReference type="Proteomes" id="UP000327468">
    <property type="component" value="Chromosome 16"/>
</dbReference>
<sequence length="522" mass="57491">MSARAPPCKTRSAVMDAKLRDDLFRRYVAFLEKRLEEGAGGAQGNAREEALVSTATALLGACEAEAGQRFRTIRFYDIVENSLRTLRGANLHALENAFATLETVCTNLLLFPWKKEFRCIKTFTGPYVYQLQSAICDSDLRAVLRSMGYTRDQDLQYVIRDQHAAAGAAAAHHLRQLAFELLLAQAECRLLRERGGGVAELEAVEARRSSGDDVMRLSARQSDADRVHLRRSGRPSKSVDVTDSAGHWHQANKPVLKTSLSLRKEPLFVDAEEDLKDEIIRPVGDYYPSQPSEPYPYHLSSLDEIDLYTERGMSGRHTPSRTPSRESWESWAPKSHGLKCQGCGLSSPTLSSCQRCDAILCPTCHGSDPSPCCGIPDFPKNSSRPLDGYVPVKEKLSVYSSSHPHTHTHAHTHTHTLTHTHPLSHSHSHSPLLDKPAIGTKLFPSKPSSAGAAASGAGGSRCGFCNKPGASHTCVNCSKVSCDACMSLYMGDMCTRKSLHHNFVPNHQLNYKSSTISHLVYR</sequence>
<evidence type="ECO:0000256" key="1">
    <source>
        <dbReference type="ARBA" id="ARBA00038142"/>
    </source>
</evidence>
<feature type="compositionally biased region" description="Basic residues" evidence="2">
    <location>
        <begin position="404"/>
        <end position="428"/>
    </location>
</feature>
<dbReference type="GO" id="GO:1990108">
    <property type="term" value="P:protein linear deubiquitination"/>
    <property type="evidence" value="ECO:0007669"/>
    <property type="project" value="TreeGrafter"/>
</dbReference>
<accession>A0A5N5LTL0</accession>
<dbReference type="Gene3D" id="1.20.58.2190">
    <property type="match status" value="1"/>
</dbReference>
<protein>
    <recommendedName>
        <fullName evidence="3">Spermatogenesis-associated protein 2 PUB-like domain-containing protein</fullName>
    </recommendedName>
</protein>
<feature type="domain" description="Spermatogenesis-associated protein 2 PUB-like" evidence="3">
    <location>
        <begin position="23"/>
        <end position="214"/>
    </location>
</feature>
<reference evidence="4 5" key="1">
    <citation type="submission" date="2019-06" db="EMBL/GenBank/DDBJ databases">
        <title>A chromosome-scale genome assembly of the striped catfish, Pangasianodon hypophthalmus.</title>
        <authorList>
            <person name="Wen M."/>
            <person name="Zahm M."/>
            <person name="Roques C."/>
            <person name="Cabau C."/>
            <person name="Klopp C."/>
            <person name="Donnadieu C."/>
            <person name="Jouanno E."/>
            <person name="Avarre J.-C."/>
            <person name="Campet M."/>
            <person name="Ha T.T.T."/>
            <person name="Dugue R."/>
            <person name="Lampietro C."/>
            <person name="Louis A."/>
            <person name="Herpin A."/>
            <person name="Echchiki A."/>
            <person name="Berthelot C."/>
            <person name="Parey E."/>
            <person name="Roest-Crollius H."/>
            <person name="Braasch I."/>
            <person name="Postlethwait J."/>
            <person name="Bobe J."/>
            <person name="Montfort J."/>
            <person name="Bouchez O."/>
            <person name="Begum T."/>
            <person name="Schartl M."/>
            <person name="Guiguen Y."/>
        </authorList>
    </citation>
    <scope>NUCLEOTIDE SEQUENCE [LARGE SCALE GENOMIC DNA]</scope>
    <source>
        <strain evidence="4 5">Indonesia</strain>
        <tissue evidence="4">Blood</tissue>
    </source>
</reference>
<comment type="caution">
    <text evidence="4">The sequence shown here is derived from an EMBL/GenBank/DDBJ whole genome shotgun (WGS) entry which is preliminary data.</text>
</comment>
<dbReference type="PANTHER" id="PTHR15326:SF8">
    <property type="entry name" value="SPERMATOGENESIS-ASSOCIATED PROTEIN 2"/>
    <property type="match status" value="1"/>
</dbReference>
<dbReference type="PANTHER" id="PTHR15326">
    <property type="entry name" value="SPERMATOGENESIS-ASSOCIATED PROTEIN 2/TAMOZHENNIC"/>
    <property type="match status" value="1"/>
</dbReference>
<dbReference type="SUPFAM" id="SSF143503">
    <property type="entry name" value="PUG domain-like"/>
    <property type="match status" value="1"/>
</dbReference>
<feature type="region of interest" description="Disordered" evidence="2">
    <location>
        <begin position="402"/>
        <end position="431"/>
    </location>
</feature>
<evidence type="ECO:0000259" key="3">
    <source>
        <dbReference type="Pfam" id="PF21388"/>
    </source>
</evidence>
<comment type="similarity">
    <text evidence="1">Belongs to the SPATA2 family.</text>
</comment>
<organism evidence="4 5">
    <name type="scientific">Pangasianodon hypophthalmus</name>
    <name type="common">Striped catfish</name>
    <name type="synonym">Helicophagus hypophthalmus</name>
    <dbReference type="NCBI Taxonomy" id="310915"/>
    <lineage>
        <taxon>Eukaryota</taxon>
        <taxon>Metazoa</taxon>
        <taxon>Chordata</taxon>
        <taxon>Craniata</taxon>
        <taxon>Vertebrata</taxon>
        <taxon>Euteleostomi</taxon>
        <taxon>Actinopterygii</taxon>
        <taxon>Neopterygii</taxon>
        <taxon>Teleostei</taxon>
        <taxon>Ostariophysi</taxon>
        <taxon>Siluriformes</taxon>
        <taxon>Pangasiidae</taxon>
        <taxon>Pangasianodon</taxon>
    </lineage>
</organism>
<evidence type="ECO:0000313" key="4">
    <source>
        <dbReference type="EMBL" id="KAB5546009.1"/>
    </source>
</evidence>
<keyword evidence="5" id="KW-1185">Reference proteome</keyword>
<dbReference type="GO" id="GO:0070536">
    <property type="term" value="P:protein K63-linked deubiquitination"/>
    <property type="evidence" value="ECO:0007669"/>
    <property type="project" value="TreeGrafter"/>
</dbReference>
<dbReference type="GO" id="GO:0005737">
    <property type="term" value="C:cytoplasm"/>
    <property type="evidence" value="ECO:0007669"/>
    <property type="project" value="TreeGrafter"/>
</dbReference>
<dbReference type="InterPro" id="IPR048839">
    <property type="entry name" value="SPATA2_PUB-like"/>
</dbReference>